<evidence type="ECO:0008006" key="4">
    <source>
        <dbReference type="Google" id="ProtNLM"/>
    </source>
</evidence>
<feature type="chain" id="PRO_5047204850" description="Pyridine nucleotide transhydrogenase" evidence="1">
    <location>
        <begin position="20"/>
        <end position="100"/>
    </location>
</feature>
<reference evidence="3" key="1">
    <citation type="journal article" date="2019" name="Int. J. Syst. Evol. Microbiol.">
        <title>The Global Catalogue of Microorganisms (GCM) 10K type strain sequencing project: providing services to taxonomists for standard genome sequencing and annotation.</title>
        <authorList>
            <consortium name="The Broad Institute Genomics Platform"/>
            <consortium name="The Broad Institute Genome Sequencing Center for Infectious Disease"/>
            <person name="Wu L."/>
            <person name="Ma J."/>
        </authorList>
    </citation>
    <scope>NUCLEOTIDE SEQUENCE [LARGE SCALE GENOMIC DNA]</scope>
    <source>
        <strain evidence="3">CGMCC 1.12923</strain>
    </source>
</reference>
<name>A0ABQ1RKA0_9ALTE</name>
<accession>A0ABQ1RKA0</accession>
<dbReference type="EMBL" id="BMGJ01000013">
    <property type="protein sequence ID" value="GGD73009.1"/>
    <property type="molecule type" value="Genomic_DNA"/>
</dbReference>
<sequence length="100" mass="11006">MQKLIVSAVLLGFSALAQAADESDKLTDCVAQDTLTINASCVENKINQNIGYRNMVNRIDQQAALQSGDNAVATIRFYPERYLIEVVTHRDALVAANRTH</sequence>
<gene>
    <name evidence="2" type="ORF">GCM10011357_30090</name>
</gene>
<keyword evidence="3" id="KW-1185">Reference proteome</keyword>
<feature type="signal peptide" evidence="1">
    <location>
        <begin position="1"/>
        <end position="19"/>
    </location>
</feature>
<evidence type="ECO:0000256" key="1">
    <source>
        <dbReference type="SAM" id="SignalP"/>
    </source>
</evidence>
<protein>
    <recommendedName>
        <fullName evidence="4">Pyridine nucleotide transhydrogenase</fullName>
    </recommendedName>
</protein>
<evidence type="ECO:0000313" key="2">
    <source>
        <dbReference type="EMBL" id="GGD73009.1"/>
    </source>
</evidence>
<organism evidence="2 3">
    <name type="scientific">Lacimicrobium alkaliphilum</name>
    <dbReference type="NCBI Taxonomy" id="1526571"/>
    <lineage>
        <taxon>Bacteria</taxon>
        <taxon>Pseudomonadati</taxon>
        <taxon>Pseudomonadota</taxon>
        <taxon>Gammaproteobacteria</taxon>
        <taxon>Alteromonadales</taxon>
        <taxon>Alteromonadaceae</taxon>
        <taxon>Lacimicrobium</taxon>
    </lineage>
</organism>
<dbReference type="RefSeq" id="WP_099036321.1">
    <property type="nucleotide sequence ID" value="NZ_BMGJ01000013.1"/>
</dbReference>
<dbReference type="Proteomes" id="UP000614272">
    <property type="component" value="Unassembled WGS sequence"/>
</dbReference>
<evidence type="ECO:0000313" key="3">
    <source>
        <dbReference type="Proteomes" id="UP000614272"/>
    </source>
</evidence>
<proteinExistence type="predicted"/>
<keyword evidence="1" id="KW-0732">Signal</keyword>
<comment type="caution">
    <text evidence="2">The sequence shown here is derived from an EMBL/GenBank/DDBJ whole genome shotgun (WGS) entry which is preliminary data.</text>
</comment>